<dbReference type="AlphaFoldDB" id="A0A9D1AP09"/>
<dbReference type="EMBL" id="DVGZ01000091">
    <property type="protein sequence ID" value="HIR47688.1"/>
    <property type="molecule type" value="Genomic_DNA"/>
</dbReference>
<proteinExistence type="predicted"/>
<organism evidence="1 2">
    <name type="scientific">Candidatus Caccousia avicola</name>
    <dbReference type="NCBI Taxonomy" id="2840721"/>
    <lineage>
        <taxon>Bacteria</taxon>
        <taxon>Bacillati</taxon>
        <taxon>Bacillota</taxon>
        <taxon>Clostridia</taxon>
        <taxon>Eubacteriales</taxon>
        <taxon>Oscillospiraceae</taxon>
        <taxon>Oscillospiraceae incertae sedis</taxon>
        <taxon>Candidatus Caccousia</taxon>
    </lineage>
</organism>
<evidence type="ECO:0000313" key="1">
    <source>
        <dbReference type="EMBL" id="HIR47688.1"/>
    </source>
</evidence>
<dbReference type="Proteomes" id="UP000824242">
    <property type="component" value="Unassembled WGS sequence"/>
</dbReference>
<accession>A0A9D1AP09</accession>
<reference evidence="1" key="2">
    <citation type="journal article" date="2021" name="PeerJ">
        <title>Extensive microbial diversity within the chicken gut microbiome revealed by metagenomics and culture.</title>
        <authorList>
            <person name="Gilroy R."/>
            <person name="Ravi A."/>
            <person name="Getino M."/>
            <person name="Pursley I."/>
            <person name="Horton D.L."/>
            <person name="Alikhan N.F."/>
            <person name="Baker D."/>
            <person name="Gharbi K."/>
            <person name="Hall N."/>
            <person name="Watson M."/>
            <person name="Adriaenssens E.M."/>
            <person name="Foster-Nyarko E."/>
            <person name="Jarju S."/>
            <person name="Secka A."/>
            <person name="Antonio M."/>
            <person name="Oren A."/>
            <person name="Chaudhuri R.R."/>
            <person name="La Ragione R."/>
            <person name="Hildebrand F."/>
            <person name="Pallen M.J."/>
        </authorList>
    </citation>
    <scope>NUCLEOTIDE SEQUENCE</scope>
    <source>
        <strain evidence="1">ChiSxjej1B13-7958</strain>
    </source>
</reference>
<name>A0A9D1AP09_9FIRM</name>
<comment type="caution">
    <text evidence="1">The sequence shown here is derived from an EMBL/GenBank/DDBJ whole genome shotgun (WGS) entry which is preliminary data.</text>
</comment>
<protein>
    <submittedName>
        <fullName evidence="1">DUF58 domain-containing protein</fullName>
    </submittedName>
</protein>
<gene>
    <name evidence="1" type="ORF">IAB89_08570</name>
</gene>
<reference evidence="1" key="1">
    <citation type="submission" date="2020-10" db="EMBL/GenBank/DDBJ databases">
        <authorList>
            <person name="Gilroy R."/>
        </authorList>
    </citation>
    <scope>NUCLEOTIDE SEQUENCE</scope>
    <source>
        <strain evidence="1">ChiSxjej1B13-7958</strain>
    </source>
</reference>
<evidence type="ECO:0000313" key="2">
    <source>
        <dbReference type="Proteomes" id="UP000824242"/>
    </source>
</evidence>
<dbReference type="PANTHER" id="PTHR34351">
    <property type="entry name" value="SLR1927 PROTEIN-RELATED"/>
    <property type="match status" value="1"/>
</dbReference>
<dbReference type="PANTHER" id="PTHR34351:SF2">
    <property type="entry name" value="DUF58 DOMAIN-CONTAINING PROTEIN"/>
    <property type="match status" value="1"/>
</dbReference>
<sequence length="347" mass="38624">MLILPVLSFVWLLLSFRFAGVRAEASKAAVEKKEPFSFVIRAKSSRLFPIPCLRVTVEISNALGGETERELLSFPFFAGEAVMEQPCRSACCGKLSCTVRRARGLDFLRLFALPVRVQESAAVFVLPSRTPAPAAVTENSLLPDFAELSLSTAPGNDLSDPFDIRSYRPGDPLSRIHWKLSAKQGEWIVREGGSSAERSIRFLVERGSRLQENDCIMEVFSRLAFLLVEHGIPAQVFWPEDVQLGSQGFDGEEEASEILGILLSRSVPSALPAFELFRDEQWKKCAHLIYITPECSPERLAALLEEGNAERVTVLLCGTRKEEEISHHVVIPVRPDRLDDCLAEVEL</sequence>